<evidence type="ECO:0000256" key="3">
    <source>
        <dbReference type="ARBA" id="ARBA00022452"/>
    </source>
</evidence>
<gene>
    <name evidence="14" type="ORF">RGQ13_07440</name>
</gene>
<evidence type="ECO:0000256" key="10">
    <source>
        <dbReference type="SAM" id="MobiDB-lite"/>
    </source>
</evidence>
<evidence type="ECO:0000313" key="15">
    <source>
        <dbReference type="Proteomes" id="UP001258994"/>
    </source>
</evidence>
<keyword evidence="3 8" id="KW-1134">Transmembrane beta strand</keyword>
<sequence>MKNLNFLTSSIRAALVVGVIGGFSATAFAQQDEVSEVEVEQLTEQGSTTETEAEQEIEVVEVTGSRIKANTLEGVTPVTVISADEMIKKGFATAFDALKDLTQNTGATQGAEAGASGGFTPNAQSVSLRGLGNNQVLVLVNGRRVSDYPAPYNGASNFVNLSSIPMAAIARIDILTSGASAIYGSDAVAGVMNIITKKDVEDTTFSAKIGTTTEGGGDEGRFQLVSGISGDDYSVTFAAEYQKQDPIFSADRDFMDSVDDGPAGRTYLDRGIVIVDEMASRGFYPDDEETEDVDESVSWYRDPTERLCQASGSGYEYTDRIINTDDDDDENDFNYGNYCGVDLSGTRTLRNERETTSLYVSSIYDLTDETSIYADVMYSQQDAFVQGGFHFVNAEIIDFVGDGTGNMAVLEEPIYQGDFEGAADYDWRTEQRLFAQHELGFKGSNIEDTGLQVNTGIKGIVFEEYDWELSFSRSESTSDKYSSLLKEEKVAELYLGEHNVHQVWLDQGLEHYDGTGTVDLYAPVTGEIRDELVGMQVTNADSYSNTVSALITGPLAELPAGDMYFALIAEWNKQGYDITLDDRTLNNDGMGWYQNTGTEGNGERERYALGLELQFPILENLSAQVAGRYDQYDDETTDIGGRFSPQVGLEYRPSDSLLVRGNWGKSFRAPDMHRVFATEGGYYSSGADLSTCEDQFYDDQKDDDGDWKDPDNIEKYEPTESPCRSESIKGNSSGSKTLEEEEGTNYGVGFVWDITNSLNLSLDWYNIEIEHLVLGESIQTILSNDFYCKPRQTEDEDGENYYPYEQNDRQDIVPGSKMCGDNASKIVRSDSESTIGLGSTIETVKTSHINAAKQTTEGLDAKVAYHFESELGDWYFNLAWTHTLDSTFQTDEESEEIHTRDLWWNSTARSTMNGSVTWAIEDLSVSFSGRRTGSIPINNPPAEFGDEDSYYYQKVDRLDPWYTFNLTSTYNWSDNVMVRGQVINIFNPKPPKDDTHYSWPYYNGGQYGGASIGRSVYAEMSYTF</sequence>
<evidence type="ECO:0000256" key="4">
    <source>
        <dbReference type="ARBA" id="ARBA00022692"/>
    </source>
</evidence>
<dbReference type="Gene3D" id="2.40.170.20">
    <property type="entry name" value="TonB-dependent receptor, beta-barrel domain"/>
    <property type="match status" value="1"/>
</dbReference>
<dbReference type="Pfam" id="PF00593">
    <property type="entry name" value="TonB_dep_Rec_b-barrel"/>
    <property type="match status" value="1"/>
</dbReference>
<keyword evidence="4 8" id="KW-0812">Transmembrane</keyword>
<dbReference type="PROSITE" id="PS52016">
    <property type="entry name" value="TONB_DEPENDENT_REC_3"/>
    <property type="match status" value="1"/>
</dbReference>
<name>A0ABY9TZK6_9GAMM</name>
<evidence type="ECO:0000256" key="2">
    <source>
        <dbReference type="ARBA" id="ARBA00022448"/>
    </source>
</evidence>
<organism evidence="14 15">
    <name type="scientific">Thalassotalea psychrophila</name>
    <dbReference type="NCBI Taxonomy" id="3065647"/>
    <lineage>
        <taxon>Bacteria</taxon>
        <taxon>Pseudomonadati</taxon>
        <taxon>Pseudomonadota</taxon>
        <taxon>Gammaproteobacteria</taxon>
        <taxon>Alteromonadales</taxon>
        <taxon>Colwelliaceae</taxon>
        <taxon>Thalassotalea</taxon>
    </lineage>
</organism>
<dbReference type="InterPro" id="IPR036942">
    <property type="entry name" value="Beta-barrel_TonB_sf"/>
</dbReference>
<keyword evidence="6 8" id="KW-0472">Membrane</keyword>
<feature type="compositionally biased region" description="Basic and acidic residues" evidence="10">
    <location>
        <begin position="707"/>
        <end position="718"/>
    </location>
</feature>
<feature type="domain" description="TonB-dependent receptor-like beta-barrel" evidence="12">
    <location>
        <begin position="558"/>
        <end position="985"/>
    </location>
</feature>
<dbReference type="PANTHER" id="PTHR47234">
    <property type="match status" value="1"/>
</dbReference>
<feature type="chain" id="PRO_5046762940" evidence="11">
    <location>
        <begin position="30"/>
        <end position="1024"/>
    </location>
</feature>
<evidence type="ECO:0000259" key="13">
    <source>
        <dbReference type="Pfam" id="PF07715"/>
    </source>
</evidence>
<keyword evidence="2 8" id="KW-0813">Transport</keyword>
<evidence type="ECO:0000256" key="6">
    <source>
        <dbReference type="ARBA" id="ARBA00023136"/>
    </source>
</evidence>
<comment type="subcellular location">
    <subcellularLocation>
        <location evidence="1 8">Cell outer membrane</location>
        <topology evidence="1 8">Multi-pass membrane protein</topology>
    </subcellularLocation>
</comment>
<evidence type="ECO:0000256" key="9">
    <source>
        <dbReference type="RuleBase" id="RU003357"/>
    </source>
</evidence>
<accession>A0ABY9TZK6</accession>
<evidence type="ECO:0000256" key="11">
    <source>
        <dbReference type="SAM" id="SignalP"/>
    </source>
</evidence>
<evidence type="ECO:0000256" key="7">
    <source>
        <dbReference type="ARBA" id="ARBA00023237"/>
    </source>
</evidence>
<dbReference type="InterPro" id="IPR039426">
    <property type="entry name" value="TonB-dep_rcpt-like"/>
</dbReference>
<feature type="compositionally biased region" description="Polar residues" evidence="10">
    <location>
        <begin position="722"/>
        <end position="736"/>
    </location>
</feature>
<reference evidence="15" key="1">
    <citation type="submission" date="2023-09" db="EMBL/GenBank/DDBJ databases">
        <authorList>
            <person name="Li S."/>
            <person name="Li X."/>
            <person name="Zhang C."/>
            <person name="Zhao Z."/>
        </authorList>
    </citation>
    <scope>NUCLEOTIDE SEQUENCE [LARGE SCALE GENOMIC DNA]</scope>
    <source>
        <strain evidence="15">SQ149</strain>
    </source>
</reference>
<dbReference type="Proteomes" id="UP001258994">
    <property type="component" value="Chromosome"/>
</dbReference>
<evidence type="ECO:0000256" key="8">
    <source>
        <dbReference type="PROSITE-ProRule" id="PRU01360"/>
    </source>
</evidence>
<keyword evidence="15" id="KW-1185">Reference proteome</keyword>
<evidence type="ECO:0000313" key="14">
    <source>
        <dbReference type="EMBL" id="WNC73813.1"/>
    </source>
</evidence>
<keyword evidence="11" id="KW-0732">Signal</keyword>
<feature type="compositionally biased region" description="Acidic residues" evidence="10">
    <location>
        <begin position="696"/>
        <end position="706"/>
    </location>
</feature>
<evidence type="ECO:0000259" key="12">
    <source>
        <dbReference type="Pfam" id="PF00593"/>
    </source>
</evidence>
<keyword evidence="14" id="KW-0675">Receptor</keyword>
<proteinExistence type="inferred from homology"/>
<protein>
    <submittedName>
        <fullName evidence="14">TonB-dependent receptor</fullName>
    </submittedName>
</protein>
<dbReference type="PANTHER" id="PTHR47234:SF1">
    <property type="entry name" value="TONB-DEPENDENT RECEPTOR"/>
    <property type="match status" value="1"/>
</dbReference>
<evidence type="ECO:0000256" key="5">
    <source>
        <dbReference type="ARBA" id="ARBA00023077"/>
    </source>
</evidence>
<dbReference type="InterPro" id="IPR037066">
    <property type="entry name" value="Plug_dom_sf"/>
</dbReference>
<feature type="domain" description="TonB-dependent receptor plug" evidence="13">
    <location>
        <begin position="76"/>
        <end position="191"/>
    </location>
</feature>
<dbReference type="Gene3D" id="2.170.130.10">
    <property type="entry name" value="TonB-dependent receptor, plug domain"/>
    <property type="match status" value="1"/>
</dbReference>
<dbReference type="InterPro" id="IPR000531">
    <property type="entry name" value="Beta-barrel_TonB"/>
</dbReference>
<dbReference type="Pfam" id="PF07715">
    <property type="entry name" value="Plug"/>
    <property type="match status" value="1"/>
</dbReference>
<dbReference type="RefSeq" id="WP_348392923.1">
    <property type="nucleotide sequence ID" value="NZ_CP134145.1"/>
</dbReference>
<feature type="signal peptide" evidence="11">
    <location>
        <begin position="1"/>
        <end position="29"/>
    </location>
</feature>
<dbReference type="EMBL" id="CP134145">
    <property type="protein sequence ID" value="WNC73813.1"/>
    <property type="molecule type" value="Genomic_DNA"/>
</dbReference>
<keyword evidence="5 9" id="KW-0798">TonB box</keyword>
<dbReference type="InterPro" id="IPR012910">
    <property type="entry name" value="Plug_dom"/>
</dbReference>
<keyword evidence="7 8" id="KW-0998">Cell outer membrane</keyword>
<dbReference type="SUPFAM" id="SSF56935">
    <property type="entry name" value="Porins"/>
    <property type="match status" value="1"/>
</dbReference>
<comment type="similarity">
    <text evidence="8 9">Belongs to the TonB-dependent receptor family.</text>
</comment>
<feature type="region of interest" description="Disordered" evidence="10">
    <location>
        <begin position="696"/>
        <end position="740"/>
    </location>
</feature>
<evidence type="ECO:0000256" key="1">
    <source>
        <dbReference type="ARBA" id="ARBA00004571"/>
    </source>
</evidence>